<dbReference type="AlphaFoldDB" id="A0A8H3LNJ5"/>
<proteinExistence type="predicted"/>
<reference evidence="1" key="1">
    <citation type="submission" date="2019-10" db="EMBL/GenBank/DDBJ databases">
        <title>Conservation and host-specific expression of non-tandemly repeated heterogenous ribosome RNA gene in arbuscular mycorrhizal fungi.</title>
        <authorList>
            <person name="Maeda T."/>
            <person name="Kobayashi Y."/>
            <person name="Nakagawa T."/>
            <person name="Ezawa T."/>
            <person name="Yamaguchi K."/>
            <person name="Bino T."/>
            <person name="Nishimoto Y."/>
            <person name="Shigenobu S."/>
            <person name="Kawaguchi M."/>
        </authorList>
    </citation>
    <scope>NUCLEOTIDE SEQUENCE</scope>
    <source>
        <strain evidence="1">HR1</strain>
    </source>
</reference>
<dbReference type="Proteomes" id="UP000615446">
    <property type="component" value="Unassembled WGS sequence"/>
</dbReference>
<comment type="caution">
    <text evidence="1">The sequence shown here is derived from an EMBL/GenBank/DDBJ whole genome shotgun (WGS) entry which is preliminary data.</text>
</comment>
<evidence type="ECO:0000313" key="1">
    <source>
        <dbReference type="EMBL" id="GES90234.1"/>
    </source>
</evidence>
<sequence length="117" mass="13237">MFTNKKTTSKKGWTSTYPMGRYVLLSGCLTKLFHFLLGAFLHSAFSLLLKTVAQTFFVDVNDDGTYLISNAKYLVRNFSDSFKLLYIYGGIVSLNEQEISEIVNILAAADQLHLQRN</sequence>
<dbReference type="OrthoDB" id="1893551at2759"/>
<name>A0A8H3LNJ5_9GLOM</name>
<dbReference type="EMBL" id="BLAL01000194">
    <property type="protein sequence ID" value="GES90234.1"/>
    <property type="molecule type" value="Genomic_DNA"/>
</dbReference>
<evidence type="ECO:0000313" key="2">
    <source>
        <dbReference type="Proteomes" id="UP000615446"/>
    </source>
</evidence>
<protein>
    <recommendedName>
        <fullName evidence="3">BTB domain-containing protein</fullName>
    </recommendedName>
</protein>
<organism evidence="1 2">
    <name type="scientific">Rhizophagus clarus</name>
    <dbReference type="NCBI Taxonomy" id="94130"/>
    <lineage>
        <taxon>Eukaryota</taxon>
        <taxon>Fungi</taxon>
        <taxon>Fungi incertae sedis</taxon>
        <taxon>Mucoromycota</taxon>
        <taxon>Glomeromycotina</taxon>
        <taxon>Glomeromycetes</taxon>
        <taxon>Glomerales</taxon>
        <taxon>Glomeraceae</taxon>
        <taxon>Rhizophagus</taxon>
    </lineage>
</organism>
<gene>
    <name evidence="1" type="ORF">RCL2_001709500</name>
</gene>
<accession>A0A8H3LNJ5</accession>
<evidence type="ECO:0008006" key="3">
    <source>
        <dbReference type="Google" id="ProtNLM"/>
    </source>
</evidence>